<name>A0A8M1GKJ8_URSMA</name>
<keyword evidence="3" id="KW-1185">Reference proteome</keyword>
<gene>
    <name evidence="4" type="primary">LTO1</name>
</gene>
<dbReference type="KEGG" id="umr:103671074"/>
<protein>
    <submittedName>
        <fullName evidence="4">Protein LTO1 homolog isoform X1</fullName>
    </submittedName>
</protein>
<dbReference type="PANTHER" id="PTHR28532:SF1">
    <property type="entry name" value="ORAL CANCER OVEREXPRESSED 1"/>
    <property type="match status" value="1"/>
</dbReference>
<dbReference type="CTD" id="220064"/>
<reference evidence="4" key="1">
    <citation type="submission" date="2025-08" db="UniProtKB">
        <authorList>
            <consortium name="RefSeq"/>
        </authorList>
    </citation>
    <scope>IDENTIFICATION</scope>
    <source>
        <tissue evidence="4">Whole blood</tissue>
    </source>
</reference>
<proteinExistence type="inferred from homology"/>
<dbReference type="AlphaFoldDB" id="A0A8M1GKJ8"/>
<comment type="similarity">
    <text evidence="1">Belongs to the LTO1 family.</text>
</comment>
<evidence type="ECO:0000256" key="1">
    <source>
        <dbReference type="ARBA" id="ARBA00038090"/>
    </source>
</evidence>
<sequence>MAGSQDMFDAIVMADERFHGEGYQEGYEEGNSLGIIEGRQYGTLHGAKIGSEIGCYQGFASAWRCLLHSCATEKDSKKMKALESLIGMIQKFPYDDPTYDKLHEDLDKIRGKFKQVCPLPLSLIGEPFSEPATHSPRHSRRLWSQGCVCPARGPRKHVIFVFLFKKTEAGLENGQSLELL</sequence>
<dbReference type="GeneID" id="103671074"/>
<dbReference type="RefSeq" id="XP_040495515.1">
    <property type="nucleotide sequence ID" value="XM_040639581.1"/>
</dbReference>
<dbReference type="PANTHER" id="PTHR28532">
    <property type="entry name" value="GEO13458P1"/>
    <property type="match status" value="1"/>
</dbReference>
<evidence type="ECO:0000313" key="3">
    <source>
        <dbReference type="Proteomes" id="UP000261680"/>
    </source>
</evidence>
<dbReference type="Proteomes" id="UP000261680">
    <property type="component" value="Unplaced"/>
</dbReference>
<organism evidence="3 4">
    <name type="scientific">Ursus maritimus</name>
    <name type="common">Polar bear</name>
    <name type="synonym">Thalarctos maritimus</name>
    <dbReference type="NCBI Taxonomy" id="29073"/>
    <lineage>
        <taxon>Eukaryota</taxon>
        <taxon>Metazoa</taxon>
        <taxon>Chordata</taxon>
        <taxon>Craniata</taxon>
        <taxon>Vertebrata</taxon>
        <taxon>Euteleostomi</taxon>
        <taxon>Mammalia</taxon>
        <taxon>Eutheria</taxon>
        <taxon>Laurasiatheria</taxon>
        <taxon>Carnivora</taxon>
        <taxon>Caniformia</taxon>
        <taxon>Ursidae</taxon>
        <taxon>Ursus</taxon>
    </lineage>
</organism>
<evidence type="ECO:0000313" key="4">
    <source>
        <dbReference type="RefSeq" id="XP_040495515.1"/>
    </source>
</evidence>
<dbReference type="Pfam" id="PF09811">
    <property type="entry name" value="Yae1_N"/>
    <property type="match status" value="1"/>
</dbReference>
<dbReference type="InterPro" id="IPR052436">
    <property type="entry name" value="LTO1_adapter"/>
</dbReference>
<evidence type="ECO:0000259" key="2">
    <source>
        <dbReference type="Pfam" id="PF09811"/>
    </source>
</evidence>
<dbReference type="InterPro" id="IPR019191">
    <property type="entry name" value="Essential_protein_Yae1_N"/>
</dbReference>
<feature type="domain" description="Essential protein Yae1 N-terminal" evidence="2">
    <location>
        <begin position="22"/>
        <end position="60"/>
    </location>
</feature>
<accession>A0A8M1GKJ8</accession>